<evidence type="ECO:0000256" key="1">
    <source>
        <dbReference type="SAM" id="Phobius"/>
    </source>
</evidence>
<dbReference type="EMBL" id="FMCS01000001">
    <property type="protein sequence ID" value="SCE64025.1"/>
    <property type="molecule type" value="Genomic_DNA"/>
</dbReference>
<protein>
    <submittedName>
        <fullName evidence="2">Uncharacterized protein</fullName>
    </submittedName>
</protein>
<evidence type="ECO:0000313" key="2">
    <source>
        <dbReference type="EMBL" id="SCE64025.1"/>
    </source>
</evidence>
<sequence length="53" mass="5818">MPDPDHDPTDDNPASELPAPRVRSELLTLVVLLLTSAVLLTVFFCCAAFWVYG</sequence>
<keyword evidence="1" id="KW-0472">Membrane</keyword>
<keyword evidence="1" id="KW-0812">Transmembrane</keyword>
<dbReference type="Proteomes" id="UP000199629">
    <property type="component" value="Unassembled WGS sequence"/>
</dbReference>
<feature type="transmembrane region" description="Helical" evidence="1">
    <location>
        <begin position="26"/>
        <end position="52"/>
    </location>
</feature>
<organism evidence="2 3">
    <name type="scientific">Micromonospora chaiyaphumensis</name>
    <dbReference type="NCBI Taxonomy" id="307119"/>
    <lineage>
        <taxon>Bacteria</taxon>
        <taxon>Bacillati</taxon>
        <taxon>Actinomycetota</taxon>
        <taxon>Actinomycetes</taxon>
        <taxon>Micromonosporales</taxon>
        <taxon>Micromonosporaceae</taxon>
        <taxon>Micromonospora</taxon>
    </lineage>
</organism>
<evidence type="ECO:0000313" key="3">
    <source>
        <dbReference type="Proteomes" id="UP000199629"/>
    </source>
</evidence>
<reference evidence="3" key="1">
    <citation type="submission" date="2016-06" db="EMBL/GenBank/DDBJ databases">
        <authorList>
            <person name="Varghese N."/>
            <person name="Submissions Spin"/>
        </authorList>
    </citation>
    <scope>NUCLEOTIDE SEQUENCE [LARGE SCALE GENOMIC DNA]</scope>
    <source>
        <strain evidence="3">DSM 45246</strain>
    </source>
</reference>
<keyword evidence="1" id="KW-1133">Transmembrane helix</keyword>
<accession>A0A1C4TX50</accession>
<name>A0A1C4TX50_9ACTN</name>
<gene>
    <name evidence="2" type="ORF">GA0070214_10182</name>
</gene>
<dbReference type="RefSeq" id="WP_167364164.1">
    <property type="nucleotide sequence ID" value="NZ_FMCS01000001.1"/>
</dbReference>
<dbReference type="AlphaFoldDB" id="A0A1C4TX50"/>
<keyword evidence="3" id="KW-1185">Reference proteome</keyword>
<proteinExistence type="predicted"/>